<accession>A0A1M5E992</accession>
<feature type="transmembrane region" description="Helical" evidence="1">
    <location>
        <begin position="115"/>
        <end position="134"/>
    </location>
</feature>
<evidence type="ECO:0000313" key="3">
    <source>
        <dbReference type="Proteomes" id="UP000184520"/>
    </source>
</evidence>
<dbReference type="RefSeq" id="WP_073316832.1">
    <property type="nucleotide sequence ID" value="NZ_FQWD01000001.1"/>
</dbReference>
<evidence type="ECO:0000256" key="1">
    <source>
        <dbReference type="SAM" id="Phobius"/>
    </source>
</evidence>
<dbReference type="EMBL" id="FQWD01000001">
    <property type="protein sequence ID" value="SHF75818.1"/>
    <property type="molecule type" value="Genomic_DNA"/>
</dbReference>
<dbReference type="AlphaFoldDB" id="A0A1M5E992"/>
<gene>
    <name evidence="2" type="ORF">SAMN05216361_0304</name>
</gene>
<proteinExistence type="predicted"/>
<sequence>MGNDTGMSWQQRNARNVRRLGMWTAAWLVSLATVFFGHKYLWDGNHALTAAVVGINVVLGGFMIWANKQHLLGLDELQRKMQLEAMGLSLGVGMVLGFAYSALDSTGVIPFRAEISHLAVIMSLSYLIGLAIGVRKYQ</sequence>
<dbReference type="Proteomes" id="UP000184520">
    <property type="component" value="Unassembled WGS sequence"/>
</dbReference>
<reference evidence="3" key="1">
    <citation type="submission" date="2016-11" db="EMBL/GenBank/DDBJ databases">
        <authorList>
            <person name="Varghese N."/>
            <person name="Submissions S."/>
        </authorList>
    </citation>
    <scope>NUCLEOTIDE SEQUENCE [LARGE SCALE GENOMIC DNA]</scope>
    <source>
        <strain evidence="3">CGMCC 1.8995</strain>
    </source>
</reference>
<protein>
    <submittedName>
        <fullName evidence="2">Uncharacterized protein</fullName>
    </submittedName>
</protein>
<organism evidence="2 3">
    <name type="scientific">Marisediminitalea aggregata</name>
    <dbReference type="NCBI Taxonomy" id="634436"/>
    <lineage>
        <taxon>Bacteria</taxon>
        <taxon>Pseudomonadati</taxon>
        <taxon>Pseudomonadota</taxon>
        <taxon>Gammaproteobacteria</taxon>
        <taxon>Alteromonadales</taxon>
        <taxon>Alteromonadaceae</taxon>
        <taxon>Marisediminitalea</taxon>
    </lineage>
</organism>
<keyword evidence="3" id="KW-1185">Reference proteome</keyword>
<evidence type="ECO:0000313" key="2">
    <source>
        <dbReference type="EMBL" id="SHF75818.1"/>
    </source>
</evidence>
<dbReference type="STRING" id="634436.SAMN05216361_0304"/>
<dbReference type="OrthoDB" id="1551090at2"/>
<feature type="transmembrane region" description="Helical" evidence="1">
    <location>
        <begin position="47"/>
        <end position="65"/>
    </location>
</feature>
<keyword evidence="1" id="KW-0472">Membrane</keyword>
<feature type="transmembrane region" description="Helical" evidence="1">
    <location>
        <begin position="20"/>
        <end position="41"/>
    </location>
</feature>
<name>A0A1M5E992_9ALTE</name>
<feature type="transmembrane region" description="Helical" evidence="1">
    <location>
        <begin position="85"/>
        <end position="103"/>
    </location>
</feature>
<keyword evidence="1" id="KW-0812">Transmembrane</keyword>
<keyword evidence="1" id="KW-1133">Transmembrane helix</keyword>